<feature type="transmembrane region" description="Helical" evidence="1">
    <location>
        <begin position="141"/>
        <end position="165"/>
    </location>
</feature>
<protein>
    <submittedName>
        <fullName evidence="2">Uncharacterized protein</fullName>
    </submittedName>
</protein>
<dbReference type="AlphaFoldDB" id="A0A4Z0YEB7"/>
<evidence type="ECO:0000256" key="1">
    <source>
        <dbReference type="SAM" id="Phobius"/>
    </source>
</evidence>
<dbReference type="RefSeq" id="WP_135660015.1">
    <property type="nucleotide sequence ID" value="NZ_JAJUFJ010000001.1"/>
</dbReference>
<evidence type="ECO:0000313" key="3">
    <source>
        <dbReference type="Proteomes" id="UP000297714"/>
    </source>
</evidence>
<keyword evidence="1" id="KW-0472">Membrane</keyword>
<dbReference type="Proteomes" id="UP000297714">
    <property type="component" value="Unassembled WGS sequence"/>
</dbReference>
<comment type="caution">
    <text evidence="2">The sequence shown here is derived from an EMBL/GenBank/DDBJ whole genome shotgun (WGS) entry which is preliminary data.</text>
</comment>
<evidence type="ECO:0000313" key="2">
    <source>
        <dbReference type="EMBL" id="TGJ76096.1"/>
    </source>
</evidence>
<proteinExistence type="predicted"/>
<feature type="transmembrane region" description="Helical" evidence="1">
    <location>
        <begin position="54"/>
        <end position="87"/>
    </location>
</feature>
<feature type="transmembrane region" description="Helical" evidence="1">
    <location>
        <begin position="99"/>
        <end position="121"/>
    </location>
</feature>
<keyword evidence="3" id="KW-1185">Reference proteome</keyword>
<dbReference type="OrthoDB" id="1861475at2"/>
<keyword evidence="1" id="KW-1133">Transmembrane helix</keyword>
<name>A0A4Z0YEB7_9FIRM</name>
<organism evidence="2 3">
    <name type="scientific">Caproiciproducens galactitolivorans</name>
    <dbReference type="NCBI Taxonomy" id="642589"/>
    <lineage>
        <taxon>Bacteria</taxon>
        <taxon>Bacillati</taxon>
        <taxon>Bacillota</taxon>
        <taxon>Clostridia</taxon>
        <taxon>Eubacteriales</taxon>
        <taxon>Acutalibacteraceae</taxon>
        <taxon>Caproiciproducens</taxon>
    </lineage>
</organism>
<keyword evidence="1" id="KW-0812">Transmembrane</keyword>
<sequence length="177" mass="19947">MTKSFRLAFCGIATALCTLLMFLTGIISIGTYAFPALAGVLLIAVVIEFGKSWAWLVYVAVSVLSLFLAGDKEAVVLFILFFGYYPILKAQIEKIHNRVAAYILKFSVFNVSMVACFFLSIKLLSVPEDSFTVAGIYLPWVFLLIGNIIFAVYDYALSLLVVSYFQRFHPYFRKWSK</sequence>
<accession>A0A4Z0YEB7</accession>
<reference evidence="2 3" key="1">
    <citation type="submission" date="2019-04" db="EMBL/GenBank/DDBJ databases">
        <authorList>
            <person name="Poehlein A."/>
            <person name="Bengelsdorf F.R."/>
            <person name="Duerre P."/>
            <person name="Daniel R."/>
        </authorList>
    </citation>
    <scope>NUCLEOTIDE SEQUENCE [LARGE SCALE GENOMIC DNA]</scope>
    <source>
        <strain evidence="2 3">BS-1</strain>
    </source>
</reference>
<dbReference type="EMBL" id="SRMQ01000008">
    <property type="protein sequence ID" value="TGJ76096.1"/>
    <property type="molecule type" value="Genomic_DNA"/>
</dbReference>
<gene>
    <name evidence="2" type="ORF">CAGA_18170</name>
</gene>